<name>A0A0F8Z7B6_9ZZZZ</name>
<proteinExistence type="predicted"/>
<feature type="region of interest" description="Disordered" evidence="1">
    <location>
        <begin position="19"/>
        <end position="67"/>
    </location>
</feature>
<gene>
    <name evidence="2" type="ORF">LCGC14_2809090</name>
</gene>
<comment type="caution">
    <text evidence="2">The sequence shown here is derived from an EMBL/GenBank/DDBJ whole genome shotgun (WGS) entry which is preliminary data.</text>
</comment>
<evidence type="ECO:0000256" key="1">
    <source>
        <dbReference type="SAM" id="MobiDB-lite"/>
    </source>
</evidence>
<organism evidence="2">
    <name type="scientific">marine sediment metagenome</name>
    <dbReference type="NCBI Taxonomy" id="412755"/>
    <lineage>
        <taxon>unclassified sequences</taxon>
        <taxon>metagenomes</taxon>
        <taxon>ecological metagenomes</taxon>
    </lineage>
</organism>
<protein>
    <submittedName>
        <fullName evidence="2">Uncharacterized protein</fullName>
    </submittedName>
</protein>
<sequence length="67" mass="7067">IRQQEFATKFVEDQKIQQITGGGQRPGFAIPGPEAGPLAMSTQRTGTEQNQPPGAEGLGAMGERVTV</sequence>
<dbReference type="AlphaFoldDB" id="A0A0F8Z7B6"/>
<reference evidence="2" key="1">
    <citation type="journal article" date="2015" name="Nature">
        <title>Complex archaea that bridge the gap between prokaryotes and eukaryotes.</title>
        <authorList>
            <person name="Spang A."/>
            <person name="Saw J.H."/>
            <person name="Jorgensen S.L."/>
            <person name="Zaremba-Niedzwiedzka K."/>
            <person name="Martijn J."/>
            <person name="Lind A.E."/>
            <person name="van Eijk R."/>
            <person name="Schleper C."/>
            <person name="Guy L."/>
            <person name="Ettema T.J."/>
        </authorList>
    </citation>
    <scope>NUCLEOTIDE SEQUENCE</scope>
</reference>
<dbReference type="EMBL" id="LAZR01052930">
    <property type="protein sequence ID" value="KKK81870.1"/>
    <property type="molecule type" value="Genomic_DNA"/>
</dbReference>
<feature type="non-terminal residue" evidence="2">
    <location>
        <position position="1"/>
    </location>
</feature>
<evidence type="ECO:0000313" key="2">
    <source>
        <dbReference type="EMBL" id="KKK81870.1"/>
    </source>
</evidence>
<accession>A0A0F8Z7B6</accession>
<feature type="compositionally biased region" description="Polar residues" evidence="1">
    <location>
        <begin position="40"/>
        <end position="52"/>
    </location>
</feature>